<keyword evidence="6" id="KW-0695">RNA-directed DNA polymerase</keyword>
<feature type="coiled-coil region" evidence="7">
    <location>
        <begin position="135"/>
        <end position="169"/>
    </location>
</feature>
<feature type="coiled-coil region" evidence="7">
    <location>
        <begin position="206"/>
        <end position="258"/>
    </location>
</feature>
<evidence type="ECO:0000256" key="1">
    <source>
        <dbReference type="ARBA" id="ARBA00022679"/>
    </source>
</evidence>
<evidence type="ECO:0000313" key="10">
    <source>
        <dbReference type="Proteomes" id="UP000265515"/>
    </source>
</evidence>
<dbReference type="CDD" id="cd09274">
    <property type="entry name" value="RNase_HI_RT_Ty3"/>
    <property type="match status" value="1"/>
</dbReference>
<evidence type="ECO:0000256" key="5">
    <source>
        <dbReference type="ARBA" id="ARBA00022801"/>
    </source>
</evidence>
<keyword evidence="3" id="KW-0540">Nuclease</keyword>
<dbReference type="EMBL" id="BFEA01000392">
    <property type="protein sequence ID" value="GBG81959.1"/>
    <property type="molecule type" value="Genomic_DNA"/>
</dbReference>
<dbReference type="GO" id="GO:0004519">
    <property type="term" value="F:endonuclease activity"/>
    <property type="evidence" value="ECO:0007669"/>
    <property type="project" value="UniProtKB-KW"/>
</dbReference>
<protein>
    <recommendedName>
        <fullName evidence="8">Reverse transcriptase RNase H-like domain-containing protein</fullName>
    </recommendedName>
</protein>
<evidence type="ECO:0000313" key="9">
    <source>
        <dbReference type="EMBL" id="GBG81959.1"/>
    </source>
</evidence>
<feature type="domain" description="Reverse transcriptase RNase H-like" evidence="8">
    <location>
        <begin position="2"/>
        <end position="95"/>
    </location>
</feature>
<dbReference type="Proteomes" id="UP000265515">
    <property type="component" value="Unassembled WGS sequence"/>
</dbReference>
<name>A0A388LI20_CHABU</name>
<gene>
    <name evidence="9" type="ORF">CBR_g34142</name>
</gene>
<keyword evidence="1" id="KW-0808">Transferase</keyword>
<dbReference type="InterPro" id="IPR043502">
    <property type="entry name" value="DNA/RNA_pol_sf"/>
</dbReference>
<dbReference type="AlphaFoldDB" id="A0A388LI20"/>
<keyword evidence="10" id="KW-1185">Reference proteome</keyword>
<dbReference type="PANTHER" id="PTHR37984:SF5">
    <property type="entry name" value="PROTEIN NYNRIN-LIKE"/>
    <property type="match status" value="1"/>
</dbReference>
<dbReference type="Pfam" id="PF17917">
    <property type="entry name" value="RT_RNaseH"/>
    <property type="match status" value="1"/>
</dbReference>
<evidence type="ECO:0000256" key="6">
    <source>
        <dbReference type="ARBA" id="ARBA00022918"/>
    </source>
</evidence>
<keyword evidence="7" id="KW-0175">Coiled coil</keyword>
<dbReference type="GO" id="GO:0003964">
    <property type="term" value="F:RNA-directed DNA polymerase activity"/>
    <property type="evidence" value="ECO:0007669"/>
    <property type="project" value="UniProtKB-KW"/>
</dbReference>
<keyword evidence="5" id="KW-0378">Hydrolase</keyword>
<dbReference type="OrthoDB" id="1751703at2759"/>
<evidence type="ECO:0000256" key="7">
    <source>
        <dbReference type="SAM" id="Coils"/>
    </source>
</evidence>
<evidence type="ECO:0000256" key="2">
    <source>
        <dbReference type="ARBA" id="ARBA00022695"/>
    </source>
</evidence>
<dbReference type="PANTHER" id="PTHR37984">
    <property type="entry name" value="PROTEIN CBG26694"/>
    <property type="match status" value="1"/>
</dbReference>
<proteinExistence type="predicted"/>
<reference evidence="9 10" key="1">
    <citation type="journal article" date="2018" name="Cell">
        <title>The Chara Genome: Secondary Complexity and Implications for Plant Terrestrialization.</title>
        <authorList>
            <person name="Nishiyama T."/>
            <person name="Sakayama H."/>
            <person name="Vries J.D."/>
            <person name="Buschmann H."/>
            <person name="Saint-Marcoux D."/>
            <person name="Ullrich K.K."/>
            <person name="Haas F.B."/>
            <person name="Vanderstraeten L."/>
            <person name="Becker D."/>
            <person name="Lang D."/>
            <person name="Vosolsobe S."/>
            <person name="Rombauts S."/>
            <person name="Wilhelmsson P.K.I."/>
            <person name="Janitza P."/>
            <person name="Kern R."/>
            <person name="Heyl A."/>
            <person name="Rumpler F."/>
            <person name="Villalobos L.I.A.C."/>
            <person name="Clay J.M."/>
            <person name="Skokan R."/>
            <person name="Toyoda A."/>
            <person name="Suzuki Y."/>
            <person name="Kagoshima H."/>
            <person name="Schijlen E."/>
            <person name="Tajeshwar N."/>
            <person name="Catarino B."/>
            <person name="Hetherington A.J."/>
            <person name="Saltykova A."/>
            <person name="Bonnot C."/>
            <person name="Breuninger H."/>
            <person name="Symeonidi A."/>
            <person name="Radhakrishnan G.V."/>
            <person name="Van Nieuwerburgh F."/>
            <person name="Deforce D."/>
            <person name="Chang C."/>
            <person name="Karol K.G."/>
            <person name="Hedrich R."/>
            <person name="Ulvskov P."/>
            <person name="Glockner G."/>
            <person name="Delwiche C.F."/>
            <person name="Petrasek J."/>
            <person name="Van de Peer Y."/>
            <person name="Friml J."/>
            <person name="Beilby M."/>
            <person name="Dolan L."/>
            <person name="Kohara Y."/>
            <person name="Sugano S."/>
            <person name="Fujiyama A."/>
            <person name="Delaux P.-M."/>
            <person name="Quint M."/>
            <person name="TheiBen G."/>
            <person name="Hagemann M."/>
            <person name="Harholt J."/>
            <person name="Dunand C."/>
            <person name="Zachgo S."/>
            <person name="Langdale J."/>
            <person name="Maumus F."/>
            <person name="Straeten D.V.D."/>
            <person name="Gould S.B."/>
            <person name="Rensing S.A."/>
        </authorList>
    </citation>
    <scope>NUCLEOTIDE SEQUENCE [LARGE SCALE GENOMIC DNA]</scope>
    <source>
        <strain evidence="9 10">S276</strain>
    </source>
</reference>
<evidence type="ECO:0000256" key="4">
    <source>
        <dbReference type="ARBA" id="ARBA00022759"/>
    </source>
</evidence>
<organism evidence="9 10">
    <name type="scientific">Chara braunii</name>
    <name type="common">Braun's stonewort</name>
    <dbReference type="NCBI Taxonomy" id="69332"/>
    <lineage>
        <taxon>Eukaryota</taxon>
        <taxon>Viridiplantae</taxon>
        <taxon>Streptophyta</taxon>
        <taxon>Charophyceae</taxon>
        <taxon>Charales</taxon>
        <taxon>Characeae</taxon>
        <taxon>Chara</taxon>
    </lineage>
</organism>
<dbReference type="InterPro" id="IPR050951">
    <property type="entry name" value="Retrovirus_Pol_polyprotein"/>
</dbReference>
<dbReference type="SUPFAM" id="SSF56672">
    <property type="entry name" value="DNA/RNA polymerases"/>
    <property type="match status" value="1"/>
</dbReference>
<keyword evidence="4" id="KW-0255">Endonuclease</keyword>
<evidence type="ECO:0000256" key="3">
    <source>
        <dbReference type="ARBA" id="ARBA00022722"/>
    </source>
</evidence>
<dbReference type="InterPro" id="IPR041373">
    <property type="entry name" value="RT_RNaseH"/>
</dbReference>
<dbReference type="STRING" id="69332.A0A388LI20"/>
<keyword evidence="2" id="KW-0548">Nucleotidyltransferase</keyword>
<evidence type="ECO:0000259" key="8">
    <source>
        <dbReference type="Pfam" id="PF17917"/>
    </source>
</evidence>
<accession>A0A388LI20</accession>
<sequence>MTGASQYGIGVVLQQDDGHGYRPVEFMSCRLPNEKVTASTYEQELYALREDLNHWRHYLLGRHFKVYSDHETLRWLKTQARITPKLTRWAAEIDMFDFELKPAKGKYNAVADALSHRSYFFGVIVTYLDLHSTRIAELEKVLAKEKALVQKLEQLRLQLESRVSTLATELDQALHAAKTAEQNLVAVKEHAEMERNAHVSALQAQSQQFQAKQRQLEGLLTAAQNETSSAQQSLQEALSEQERRRIDAERRVAALERAFCEWSRQHFGALRTAFVSPM</sequence>
<dbReference type="Gramene" id="GBG81959">
    <property type="protein sequence ID" value="GBG81959"/>
    <property type="gene ID" value="CBR_g34142"/>
</dbReference>
<comment type="caution">
    <text evidence="9">The sequence shown here is derived from an EMBL/GenBank/DDBJ whole genome shotgun (WGS) entry which is preliminary data.</text>
</comment>
<dbReference type="GO" id="GO:0016787">
    <property type="term" value="F:hydrolase activity"/>
    <property type="evidence" value="ECO:0007669"/>
    <property type="project" value="UniProtKB-KW"/>
</dbReference>